<dbReference type="SUPFAM" id="SSF55961">
    <property type="entry name" value="Bet v1-like"/>
    <property type="match status" value="1"/>
</dbReference>
<evidence type="ECO:0000256" key="1">
    <source>
        <dbReference type="SAM" id="MobiDB-lite"/>
    </source>
</evidence>
<dbReference type="Ensembl" id="ENSPMAT00000002025.1">
    <property type="protein sequence ID" value="ENSPMAP00000002015.1"/>
    <property type="gene ID" value="ENSPMAG00000001836.1"/>
</dbReference>
<proteinExistence type="predicted"/>
<dbReference type="Gene3D" id="3.30.530.20">
    <property type="match status" value="1"/>
</dbReference>
<dbReference type="OMA" id="CAQMERA"/>
<dbReference type="InterPro" id="IPR002913">
    <property type="entry name" value="START_lipid-bd_dom"/>
</dbReference>
<sequence length="490" mass="53718">GVSRRPLSVELAEAKLNYALGETDAMLRALDDGPPSERATRPPTASEELLRRHASVIEGLRWEREERLRRFRRSRSLSPRKRMLSSLGRRGLYMRHLCLLSLSYNRSLRCVILSALRFCRAVRRSSRGAAEVEQLLRGYQRARDEACAQMERARHRLRERALQERRRLSHHRGSTPSATASKDSKLQTLPASTASLCTSCSRSLASLPTSGYSSRSPPLQRRGLGVAVSGAAARAVVRDRRRGAGEGGLNGAWSRRGGDSLRPRIGDAFGRQYQAIARGVLSTTRAEVQAASAGDVDCLLEGVASAGWQRASVESGVLVFVKPLASATRWGFLVAAVVARPADAVWDLVRNPGRRSLYDGGVTRVTVCRDLGDGSQLVHIVHDSSACYLKQPRDFCCLAADFKEESGYAKVAQSVYNEAFPLPAREMVRAELLPSACFVQPCRRQGQELTRIITLTQVDLGAPALPAHVISLAAKEQALCITRLARLLGC</sequence>
<dbReference type="InterPro" id="IPR023393">
    <property type="entry name" value="START-like_dom_sf"/>
</dbReference>
<reference evidence="3" key="1">
    <citation type="submission" date="2025-08" db="UniProtKB">
        <authorList>
            <consortium name="Ensembl"/>
        </authorList>
    </citation>
    <scope>IDENTIFICATION</scope>
</reference>
<reference evidence="3" key="2">
    <citation type="submission" date="2025-09" db="UniProtKB">
        <authorList>
            <consortium name="Ensembl"/>
        </authorList>
    </citation>
    <scope>IDENTIFICATION</scope>
</reference>
<protein>
    <recommendedName>
        <fullName evidence="2">START domain-containing protein</fullName>
    </recommendedName>
</protein>
<name>S4R9Y4_PETMA</name>
<dbReference type="PROSITE" id="PS50848">
    <property type="entry name" value="START"/>
    <property type="match status" value="1"/>
</dbReference>
<dbReference type="PANTHER" id="PTHR47117:SF8">
    <property type="entry name" value="KINESIN FAMILY MEMBER 16B"/>
    <property type="match status" value="1"/>
</dbReference>
<dbReference type="STRING" id="7757.ENSPMAP00000002015"/>
<dbReference type="AlphaFoldDB" id="S4R9Y4"/>
<accession>S4R9Y4</accession>
<dbReference type="GO" id="GO:0008289">
    <property type="term" value="F:lipid binding"/>
    <property type="evidence" value="ECO:0007669"/>
    <property type="project" value="InterPro"/>
</dbReference>
<feature type="region of interest" description="Disordered" evidence="1">
    <location>
        <begin position="205"/>
        <end position="224"/>
    </location>
</feature>
<dbReference type="HOGENOM" id="CLU_019875_0_0_1"/>
<dbReference type="PANTHER" id="PTHR47117">
    <property type="entry name" value="STAR-RELATED LIPID TRANSFER PROTEIN 9"/>
    <property type="match status" value="1"/>
</dbReference>
<feature type="compositionally biased region" description="Polar residues" evidence="1">
    <location>
        <begin position="205"/>
        <end position="217"/>
    </location>
</feature>
<feature type="region of interest" description="Disordered" evidence="1">
    <location>
        <begin position="163"/>
        <end position="187"/>
    </location>
</feature>
<feature type="domain" description="START" evidence="2">
    <location>
        <begin position="346"/>
        <end position="471"/>
    </location>
</feature>
<evidence type="ECO:0000313" key="3">
    <source>
        <dbReference type="Ensembl" id="ENSPMAP00000002015.1"/>
    </source>
</evidence>
<dbReference type="Pfam" id="PF01852">
    <property type="entry name" value="START"/>
    <property type="match status" value="1"/>
</dbReference>
<dbReference type="GeneTree" id="ENSGT00940000164613"/>
<feature type="compositionally biased region" description="Polar residues" evidence="1">
    <location>
        <begin position="174"/>
        <end position="187"/>
    </location>
</feature>
<evidence type="ECO:0000259" key="2">
    <source>
        <dbReference type="PROSITE" id="PS50848"/>
    </source>
</evidence>
<organism evidence="3">
    <name type="scientific">Petromyzon marinus</name>
    <name type="common">Sea lamprey</name>
    <dbReference type="NCBI Taxonomy" id="7757"/>
    <lineage>
        <taxon>Eukaryota</taxon>
        <taxon>Metazoa</taxon>
        <taxon>Chordata</taxon>
        <taxon>Craniata</taxon>
        <taxon>Vertebrata</taxon>
        <taxon>Cyclostomata</taxon>
        <taxon>Hyperoartia</taxon>
        <taxon>Petromyzontiformes</taxon>
        <taxon>Petromyzontidae</taxon>
        <taxon>Petromyzon</taxon>
    </lineage>
</organism>